<reference evidence="1 2" key="1">
    <citation type="submission" date="2016-08" db="EMBL/GenBank/DDBJ databases">
        <title>Hymenobacter coccineus sp. nov., Hymenobacter lapidarius sp. nov. and Hymenobacter glacialis sp. nov., isolated from Antarctic soil.</title>
        <authorList>
            <person name="Sedlacek I."/>
            <person name="Kralova S."/>
            <person name="Kyrova K."/>
            <person name="Maslanova I."/>
            <person name="Stankova E."/>
            <person name="Vrbovska V."/>
            <person name="Nemec M."/>
            <person name="Bartak M."/>
            <person name="Svec P."/>
            <person name="Busse H.-J."/>
            <person name="Pantucek R."/>
        </authorList>
    </citation>
    <scope>NUCLEOTIDE SEQUENCE [LARGE SCALE GENOMIC DNA]</scope>
    <source>
        <strain evidence="1 2">CCM 8649</strain>
    </source>
</reference>
<dbReference type="SUPFAM" id="SSF51366">
    <property type="entry name" value="Ribulose-phoshate binding barrel"/>
    <property type="match status" value="1"/>
</dbReference>
<evidence type="ECO:0008006" key="3">
    <source>
        <dbReference type="Google" id="ProtNLM"/>
    </source>
</evidence>
<dbReference type="RefSeq" id="WP_070743080.1">
    <property type="nucleotide sequence ID" value="NZ_MDZA01000154.1"/>
</dbReference>
<dbReference type="EMBL" id="MDZA01000154">
    <property type="protein sequence ID" value="OGX90398.1"/>
    <property type="molecule type" value="Genomic_DNA"/>
</dbReference>
<gene>
    <name evidence="1" type="ORF">BEN49_22940</name>
</gene>
<name>A0A1G1THS9_9BACT</name>
<dbReference type="OrthoDB" id="941905at2"/>
<dbReference type="Gene3D" id="3.20.20.70">
    <property type="entry name" value="Aldolase class I"/>
    <property type="match status" value="1"/>
</dbReference>
<organism evidence="1 2">
    <name type="scientific">Hymenobacter coccineus</name>
    <dbReference type="NCBI Taxonomy" id="1908235"/>
    <lineage>
        <taxon>Bacteria</taxon>
        <taxon>Pseudomonadati</taxon>
        <taxon>Bacteroidota</taxon>
        <taxon>Cytophagia</taxon>
        <taxon>Cytophagales</taxon>
        <taxon>Hymenobacteraceae</taxon>
        <taxon>Hymenobacter</taxon>
    </lineage>
</organism>
<dbReference type="InterPro" id="IPR011060">
    <property type="entry name" value="RibuloseP-bd_barrel"/>
</dbReference>
<sequence length="214" mass="22375">MALRIPVLVRGINNLSDARYCAGMGADGLIFTLDPELPGAIDPATAKELAGWVAGVELIGEFGDADTEQLVAVAAACGLDSVLLREAPLFLPGMHEPLPFPVLRETDLLTALQALIDPDLAHELSSADFAPAGGAVLVTLPAGADLLGWQEQLGALARQFSLWLGGEFTAADLPALLDGVRPAGLVLQGGDELKPGLRDFTGLEEIFEALEEVE</sequence>
<dbReference type="InterPro" id="IPR013785">
    <property type="entry name" value="Aldolase_TIM"/>
</dbReference>
<dbReference type="Proteomes" id="UP000177506">
    <property type="component" value="Unassembled WGS sequence"/>
</dbReference>
<evidence type="ECO:0000313" key="2">
    <source>
        <dbReference type="Proteomes" id="UP000177506"/>
    </source>
</evidence>
<comment type="caution">
    <text evidence="1">The sequence shown here is derived from an EMBL/GenBank/DDBJ whole genome shotgun (WGS) entry which is preliminary data.</text>
</comment>
<proteinExistence type="predicted"/>
<evidence type="ECO:0000313" key="1">
    <source>
        <dbReference type="EMBL" id="OGX90398.1"/>
    </source>
</evidence>
<dbReference type="AlphaFoldDB" id="A0A1G1THS9"/>
<keyword evidence="2" id="KW-1185">Reference proteome</keyword>
<protein>
    <recommendedName>
        <fullName evidence="3">Phosphoribosylanthranilate isomerase</fullName>
    </recommendedName>
</protein>
<accession>A0A1G1THS9</accession>